<dbReference type="Gene3D" id="2.60.120.460">
    <property type="entry name" value="YjbQ-like"/>
    <property type="match status" value="1"/>
</dbReference>
<dbReference type="AlphaFoldDB" id="A0ABD5MD25"/>
<dbReference type="InterPro" id="IPR035917">
    <property type="entry name" value="YjbQ-like_sf"/>
</dbReference>
<dbReference type="Pfam" id="PF01894">
    <property type="entry name" value="YjbQ"/>
    <property type="match status" value="1"/>
</dbReference>
<dbReference type="PIRSF" id="PIRSF004681">
    <property type="entry name" value="UCP004681"/>
    <property type="match status" value="1"/>
</dbReference>
<name>A0ABD5MD25_9EURY</name>
<comment type="similarity">
    <text evidence="1">Belongs to the UPF0047 family.</text>
</comment>
<accession>A0ABD5MD25</accession>
<evidence type="ECO:0000313" key="3">
    <source>
        <dbReference type="Proteomes" id="UP001570511"/>
    </source>
</evidence>
<dbReference type="PROSITE" id="PS01314">
    <property type="entry name" value="UPF0047"/>
    <property type="match status" value="1"/>
</dbReference>
<dbReference type="PANTHER" id="PTHR30615">
    <property type="entry name" value="UNCHARACTERIZED PROTEIN YJBQ-RELATED"/>
    <property type="match status" value="1"/>
</dbReference>
<dbReference type="InterPro" id="IPR001602">
    <property type="entry name" value="UPF0047_YjbQ-like"/>
</dbReference>
<dbReference type="SUPFAM" id="SSF111038">
    <property type="entry name" value="YjbQ-like"/>
    <property type="match status" value="1"/>
</dbReference>
<dbReference type="PANTHER" id="PTHR30615:SF8">
    <property type="entry name" value="UPF0047 PROTEIN C4A8.02C"/>
    <property type="match status" value="1"/>
</dbReference>
<protein>
    <submittedName>
        <fullName evidence="2">Secondary thiamine-phosphate synthase enzyme YjbQ</fullName>
    </submittedName>
</protein>
<gene>
    <name evidence="2" type="ORF">OS889_12445</name>
</gene>
<sequence>MSFQVETGERVDVRDVTAEVAAAVPADVERGVCTVFVPHTTAGVVVNENESRLRADLTRALDSIVPRGDGYEHDAIDDNADAHLRAMLLGESVSIPVADGSLDLGTWQSVLFVESDGPRTRSVEVVTTRS</sequence>
<dbReference type="NCBIfam" id="TIGR00149">
    <property type="entry name" value="TIGR00149_YjbQ"/>
    <property type="match status" value="1"/>
</dbReference>
<dbReference type="EMBL" id="JBGNYA010000001">
    <property type="protein sequence ID" value="MFA1611815.1"/>
    <property type="molecule type" value="Genomic_DNA"/>
</dbReference>
<reference evidence="2 3" key="1">
    <citation type="submission" date="2024-08" db="EMBL/GenBank/DDBJ databases">
        <title>Halobellus sp. MBLA0158 whole genome sequence.</title>
        <authorList>
            <person name="Hwang C.Y."/>
            <person name="Cho E.-S."/>
            <person name="Seo M.-J."/>
        </authorList>
    </citation>
    <scope>NUCLEOTIDE SEQUENCE [LARGE SCALE GENOMIC DNA]</scope>
    <source>
        <strain evidence="2 3">MBLA0158</strain>
    </source>
</reference>
<dbReference type="Proteomes" id="UP001570511">
    <property type="component" value="Unassembled WGS sequence"/>
</dbReference>
<dbReference type="RefSeq" id="WP_372390197.1">
    <property type="nucleotide sequence ID" value="NZ_JBGNYA010000001.1"/>
</dbReference>
<keyword evidence="3" id="KW-1185">Reference proteome</keyword>
<organism evidence="2 3">
    <name type="scientific">Halobellus rubicundus</name>
    <dbReference type="NCBI Taxonomy" id="2996466"/>
    <lineage>
        <taxon>Archaea</taxon>
        <taxon>Methanobacteriati</taxon>
        <taxon>Methanobacteriota</taxon>
        <taxon>Stenosarchaea group</taxon>
        <taxon>Halobacteria</taxon>
        <taxon>Halobacteriales</taxon>
        <taxon>Haloferacaceae</taxon>
        <taxon>Halobellus</taxon>
    </lineage>
</organism>
<comment type="caution">
    <text evidence="2">The sequence shown here is derived from an EMBL/GenBank/DDBJ whole genome shotgun (WGS) entry which is preliminary data.</text>
</comment>
<evidence type="ECO:0000256" key="1">
    <source>
        <dbReference type="ARBA" id="ARBA00005534"/>
    </source>
</evidence>
<evidence type="ECO:0000313" key="2">
    <source>
        <dbReference type="EMBL" id="MFA1611815.1"/>
    </source>
</evidence>
<proteinExistence type="inferred from homology"/>